<evidence type="ECO:0000256" key="4">
    <source>
        <dbReference type="ARBA" id="ARBA00022723"/>
    </source>
</evidence>
<evidence type="ECO:0000313" key="8">
    <source>
        <dbReference type="EMBL" id="KAK5048500.1"/>
    </source>
</evidence>
<gene>
    <name evidence="8" type="ORF">LTR84_005590</name>
</gene>
<comment type="similarity">
    <text evidence="2">Belongs to the PhyH family.</text>
</comment>
<accession>A0AAV9N6U9</accession>
<dbReference type="GO" id="GO:0051213">
    <property type="term" value="F:dioxygenase activity"/>
    <property type="evidence" value="ECO:0007669"/>
    <property type="project" value="UniProtKB-KW"/>
</dbReference>
<name>A0AAV9N6U9_9EURO</name>
<evidence type="ECO:0000256" key="6">
    <source>
        <dbReference type="ARBA" id="ARBA00023002"/>
    </source>
</evidence>
<comment type="cofactor">
    <cofactor evidence="1">
        <name>Fe cation</name>
        <dbReference type="ChEBI" id="CHEBI:24875"/>
    </cofactor>
</comment>
<keyword evidence="6" id="KW-0560">Oxidoreductase</keyword>
<comment type="subunit">
    <text evidence="3">Homodimer.</text>
</comment>
<dbReference type="InterPro" id="IPR008775">
    <property type="entry name" value="Phytyl_CoA_dOase-like"/>
</dbReference>
<reference evidence="8 9" key="1">
    <citation type="submission" date="2023-08" db="EMBL/GenBank/DDBJ databases">
        <title>Black Yeasts Isolated from many extreme environments.</title>
        <authorList>
            <person name="Coleine C."/>
            <person name="Stajich J.E."/>
            <person name="Selbmann L."/>
        </authorList>
    </citation>
    <scope>NUCLEOTIDE SEQUENCE [LARGE SCALE GENOMIC DNA]</scope>
    <source>
        <strain evidence="8 9">CCFEE 5792</strain>
    </source>
</reference>
<dbReference type="Proteomes" id="UP001358417">
    <property type="component" value="Unassembled WGS sequence"/>
</dbReference>
<dbReference type="Gene3D" id="2.60.120.620">
    <property type="entry name" value="q2cbj1_9rhob like domain"/>
    <property type="match status" value="1"/>
</dbReference>
<dbReference type="Pfam" id="PF05721">
    <property type="entry name" value="PhyH"/>
    <property type="match status" value="1"/>
</dbReference>
<evidence type="ECO:0000256" key="5">
    <source>
        <dbReference type="ARBA" id="ARBA00022964"/>
    </source>
</evidence>
<dbReference type="PANTHER" id="PTHR20883">
    <property type="entry name" value="PHYTANOYL-COA DIOXYGENASE DOMAIN CONTAINING 1"/>
    <property type="match status" value="1"/>
</dbReference>
<dbReference type="PANTHER" id="PTHR20883:SF45">
    <property type="entry name" value="PHYTANOYL-COA DIOXYGENASE FAMILY PROTEIN"/>
    <property type="match status" value="1"/>
</dbReference>
<evidence type="ECO:0000313" key="9">
    <source>
        <dbReference type="Proteomes" id="UP001358417"/>
    </source>
</evidence>
<evidence type="ECO:0000256" key="2">
    <source>
        <dbReference type="ARBA" id="ARBA00005830"/>
    </source>
</evidence>
<evidence type="ECO:0008006" key="10">
    <source>
        <dbReference type="Google" id="ProtNLM"/>
    </source>
</evidence>
<protein>
    <recommendedName>
        <fullName evidence="10">Fe2OG dioxygenase domain-containing protein</fullName>
    </recommendedName>
</protein>
<evidence type="ECO:0000256" key="7">
    <source>
        <dbReference type="ARBA" id="ARBA00023004"/>
    </source>
</evidence>
<proteinExistence type="inferred from homology"/>
<dbReference type="GeneID" id="89973765"/>
<dbReference type="EMBL" id="JAVRRD010000021">
    <property type="protein sequence ID" value="KAK5048500.1"/>
    <property type="molecule type" value="Genomic_DNA"/>
</dbReference>
<dbReference type="GO" id="GO:0046872">
    <property type="term" value="F:metal ion binding"/>
    <property type="evidence" value="ECO:0007669"/>
    <property type="project" value="UniProtKB-KW"/>
</dbReference>
<comment type="caution">
    <text evidence="8">The sequence shown here is derived from an EMBL/GenBank/DDBJ whole genome shotgun (WGS) entry which is preliminary data.</text>
</comment>
<evidence type="ECO:0000256" key="3">
    <source>
        <dbReference type="ARBA" id="ARBA00011738"/>
    </source>
</evidence>
<dbReference type="SUPFAM" id="SSF51197">
    <property type="entry name" value="Clavaminate synthase-like"/>
    <property type="match status" value="1"/>
</dbReference>
<dbReference type="RefSeq" id="XP_064703859.1">
    <property type="nucleotide sequence ID" value="XM_064849156.1"/>
</dbReference>
<dbReference type="AlphaFoldDB" id="A0AAV9N6U9"/>
<keyword evidence="5" id="KW-0223">Dioxygenase</keyword>
<sequence length="346" mass="38568">MSASDCSLSNSTMRYGYLTPCSSPSEQIEDPISSQKSSPTIRKIDSLQYCNKDDLVSDICQSLRISGGCIIKNLVDKGILESLEAEIRPYLNRVEKADAQREEFVPSSTRMVTGLLSKSKTYALNIAGNSIWQKVGENFLTTTMRNYWHGDKARTSTSLPQLSTTVTFSVRPGTKAQSLHRDDDIYHTYHPAAREHHNGRDTMVCLFVAGTKTRKENGATRIIPGSHLWDYSQPPPSSDDASIECAELDPGDAFMMLGGCFHGAGANTTPDEERLVYAAFSTRGYLRQEENQYLANDVEKIKELPISIQRYAGYGVSKPFMGWVDMEDPVRTMNPGATDELDDDFW</sequence>
<keyword evidence="7" id="KW-0408">Iron</keyword>
<evidence type="ECO:0000256" key="1">
    <source>
        <dbReference type="ARBA" id="ARBA00001962"/>
    </source>
</evidence>
<organism evidence="8 9">
    <name type="scientific">Exophiala bonariae</name>
    <dbReference type="NCBI Taxonomy" id="1690606"/>
    <lineage>
        <taxon>Eukaryota</taxon>
        <taxon>Fungi</taxon>
        <taxon>Dikarya</taxon>
        <taxon>Ascomycota</taxon>
        <taxon>Pezizomycotina</taxon>
        <taxon>Eurotiomycetes</taxon>
        <taxon>Chaetothyriomycetidae</taxon>
        <taxon>Chaetothyriales</taxon>
        <taxon>Herpotrichiellaceae</taxon>
        <taxon>Exophiala</taxon>
    </lineage>
</organism>
<keyword evidence="4" id="KW-0479">Metal-binding</keyword>
<keyword evidence="9" id="KW-1185">Reference proteome</keyword>